<gene>
    <name evidence="1" type="ORF">GQF03_15225</name>
</gene>
<reference evidence="1 2" key="1">
    <citation type="journal article" date="2014" name="Int. J. Syst. Evol. Microbiol.">
        <title>Sneathiella chungangensis sp. nov., isolated from a marine sand, and emended description of the genus Sneathiella.</title>
        <authorList>
            <person name="Siamphan C."/>
            <person name="Kim H."/>
            <person name="Lee J.S."/>
            <person name="Kim W."/>
        </authorList>
    </citation>
    <scope>NUCLEOTIDE SEQUENCE [LARGE SCALE GENOMIC DNA]</scope>
    <source>
        <strain evidence="1 2">KCTC 32476</strain>
    </source>
</reference>
<evidence type="ECO:0000313" key="2">
    <source>
        <dbReference type="Proteomes" id="UP000445696"/>
    </source>
</evidence>
<evidence type="ECO:0000313" key="1">
    <source>
        <dbReference type="EMBL" id="MZR23687.1"/>
    </source>
</evidence>
<dbReference type="Proteomes" id="UP000445696">
    <property type="component" value="Unassembled WGS sequence"/>
</dbReference>
<dbReference type="InterPro" id="IPR029063">
    <property type="entry name" value="SAM-dependent_MTases_sf"/>
</dbReference>
<evidence type="ECO:0008006" key="3">
    <source>
        <dbReference type="Google" id="ProtNLM"/>
    </source>
</evidence>
<sequence length="486" mass="54707">MKHYEELTGGEGRRVFYRAERFNAKTLMSSIAPIVKVDDKSFDLFDISMSGISFVSPQNFSWLEEMNKDVPLKLSLGATEIFAGNGKIRRIEPHENQHKVAIELTKGFLDIKKILDQHDDLALQQAVTGGLADQSHLVPAEYKEAIGDAVYMLRSIHKVLDKVEKDLNRDDSRREERIKDIILACETKALARWREISKKCHKITQALGDDEDAIAATKRYTELVLTPELLEGASWHRAYMKPLGYPGDYQVMNYAYNLTLEGDTAYAKFCHRLGTSTGEFIATRMTMTKQAIANLSAKAARKGQTRFKVASLGCGPAQEVANFLKSTTLPLAMEFTLIDQDHDALSYAYNSTYPQVARLDGIASVKCLHATFLEFLATGKLFRKLEKQDLIYAVGLADYLGTKRATKMVNDLYSNLAPGGTLIIGCMRTSETSLEWQVEYVVDWTLVHRDEKEMFELARDIEPEAKRDVTVDSTGHCHLLTLTKPE</sequence>
<accession>A0A845MKH0</accession>
<dbReference type="EMBL" id="WTVA01000015">
    <property type="protein sequence ID" value="MZR23687.1"/>
    <property type="molecule type" value="Genomic_DNA"/>
</dbReference>
<proteinExistence type="predicted"/>
<organism evidence="1 2">
    <name type="scientific">Sneathiella chungangensis</name>
    <dbReference type="NCBI Taxonomy" id="1418234"/>
    <lineage>
        <taxon>Bacteria</taxon>
        <taxon>Pseudomonadati</taxon>
        <taxon>Pseudomonadota</taxon>
        <taxon>Alphaproteobacteria</taxon>
        <taxon>Sneathiellales</taxon>
        <taxon>Sneathiellaceae</taxon>
        <taxon>Sneathiella</taxon>
    </lineage>
</organism>
<dbReference type="AlphaFoldDB" id="A0A845MKH0"/>
<name>A0A845MKH0_9PROT</name>
<dbReference type="OrthoDB" id="428497at2"/>
<dbReference type="RefSeq" id="WP_161340131.1">
    <property type="nucleotide sequence ID" value="NZ_JBHSDG010000003.1"/>
</dbReference>
<protein>
    <recommendedName>
        <fullName evidence="3">PilZ domain-containing protein</fullName>
    </recommendedName>
</protein>
<dbReference type="SUPFAM" id="SSF53335">
    <property type="entry name" value="S-adenosyl-L-methionine-dependent methyltransferases"/>
    <property type="match status" value="1"/>
</dbReference>
<comment type="caution">
    <text evidence="1">The sequence shown here is derived from an EMBL/GenBank/DDBJ whole genome shotgun (WGS) entry which is preliminary data.</text>
</comment>
<keyword evidence="2" id="KW-1185">Reference proteome</keyword>
<dbReference type="Gene3D" id="3.40.50.150">
    <property type="entry name" value="Vaccinia Virus protein VP39"/>
    <property type="match status" value="1"/>
</dbReference>